<feature type="transmembrane region" description="Helical" evidence="1">
    <location>
        <begin position="157"/>
        <end position="175"/>
    </location>
</feature>
<organism evidence="2 3">
    <name type="scientific">Candidatus Jorgensenbacteria bacterium RIFCSPLOWO2_01_FULL_45_25b</name>
    <dbReference type="NCBI Taxonomy" id="1798471"/>
    <lineage>
        <taxon>Bacteria</taxon>
        <taxon>Candidatus Joergenseniibacteriota</taxon>
    </lineage>
</organism>
<dbReference type="Proteomes" id="UP000176996">
    <property type="component" value="Unassembled WGS sequence"/>
</dbReference>
<reference evidence="2 3" key="1">
    <citation type="journal article" date="2016" name="Nat. Commun.">
        <title>Thousands of microbial genomes shed light on interconnected biogeochemical processes in an aquifer system.</title>
        <authorList>
            <person name="Anantharaman K."/>
            <person name="Brown C.T."/>
            <person name="Hug L.A."/>
            <person name="Sharon I."/>
            <person name="Castelle C.J."/>
            <person name="Probst A.J."/>
            <person name="Thomas B.C."/>
            <person name="Singh A."/>
            <person name="Wilkins M.J."/>
            <person name="Karaoz U."/>
            <person name="Brodie E.L."/>
            <person name="Williams K.H."/>
            <person name="Hubbard S.S."/>
            <person name="Banfield J.F."/>
        </authorList>
    </citation>
    <scope>NUCLEOTIDE SEQUENCE [LARGE SCALE GENOMIC DNA]</scope>
</reference>
<keyword evidence="1" id="KW-0472">Membrane</keyword>
<dbReference type="AlphaFoldDB" id="A0A1F6BYQ6"/>
<dbReference type="Gene3D" id="1.10.287.1260">
    <property type="match status" value="1"/>
</dbReference>
<dbReference type="Pfam" id="PF05552">
    <property type="entry name" value="MS_channel_1st_1"/>
    <property type="match status" value="1"/>
</dbReference>
<dbReference type="STRING" id="1798471.A3A21_03365"/>
<gene>
    <name evidence="2" type="ORF">A3A21_03365</name>
</gene>
<feature type="transmembrane region" description="Helical" evidence="1">
    <location>
        <begin position="181"/>
        <end position="206"/>
    </location>
</feature>
<comment type="caution">
    <text evidence="2">The sequence shown here is derived from an EMBL/GenBank/DDBJ whole genome shotgun (WGS) entry which is preliminary data.</text>
</comment>
<feature type="transmembrane region" description="Helical" evidence="1">
    <location>
        <begin position="86"/>
        <end position="109"/>
    </location>
</feature>
<evidence type="ECO:0000313" key="3">
    <source>
        <dbReference type="Proteomes" id="UP000176996"/>
    </source>
</evidence>
<accession>A0A1F6BYQ6</accession>
<dbReference type="InterPro" id="IPR008910">
    <property type="entry name" value="MSC_TM_helix"/>
</dbReference>
<sequence>MVESWIQVVVDSLYNLWIGAMGVVGSIIGALVVFIIGLIVASGISAIVERAVKIIKLDDLLKKLGIEEHFGRAGIKINSARFCGKVVYWFFVLVFLLAVADVLSFSTLSSFLEQVLLYVPNVIVSILIMLAAFVVAHFLRNLVIASVKSARLHSPTLLGSITWWAVVIFGFLASLSQLGIAISIINALITGFIAMLALAGGIAFGLGGKDVAADILERAEKNFREK</sequence>
<keyword evidence="1" id="KW-1133">Transmembrane helix</keyword>
<feature type="transmembrane region" description="Helical" evidence="1">
    <location>
        <begin position="20"/>
        <end position="48"/>
    </location>
</feature>
<feature type="transmembrane region" description="Helical" evidence="1">
    <location>
        <begin position="115"/>
        <end position="136"/>
    </location>
</feature>
<proteinExistence type="predicted"/>
<name>A0A1F6BYQ6_9BACT</name>
<evidence type="ECO:0000313" key="2">
    <source>
        <dbReference type="EMBL" id="OGG42041.1"/>
    </source>
</evidence>
<evidence type="ECO:0000256" key="1">
    <source>
        <dbReference type="SAM" id="Phobius"/>
    </source>
</evidence>
<dbReference type="EMBL" id="MFKK01000008">
    <property type="protein sequence ID" value="OGG42041.1"/>
    <property type="molecule type" value="Genomic_DNA"/>
</dbReference>
<protein>
    <submittedName>
        <fullName evidence="2">Uncharacterized protein</fullName>
    </submittedName>
</protein>
<keyword evidence="1" id="KW-0812">Transmembrane</keyword>